<accession>A0ABY0UEY1</accession>
<keyword evidence="2" id="KW-1185">Reference proteome</keyword>
<evidence type="ECO:0008006" key="3">
    <source>
        <dbReference type="Google" id="ProtNLM"/>
    </source>
</evidence>
<gene>
    <name evidence="1" type="ORF">SAMN04490205_2887</name>
</gene>
<dbReference type="Proteomes" id="UP000183126">
    <property type="component" value="Chromosome I"/>
</dbReference>
<sequence>MQERPNASSLQRTQEMTSNLIKLLLISGTLLLSACSSGGNVGSDPCFSGGCQAFGDHSPSKAAKMSFGGSGLGSSYGEYGSGLLHDD</sequence>
<reference evidence="1 2" key="1">
    <citation type="submission" date="2016-10" db="EMBL/GenBank/DDBJ databases">
        <authorList>
            <person name="Varghese N."/>
            <person name="Submissions S."/>
        </authorList>
    </citation>
    <scope>NUCLEOTIDE SEQUENCE [LARGE SCALE GENOMIC DNA]</scope>
    <source>
        <strain evidence="1 2">BS3111</strain>
    </source>
</reference>
<name>A0ABY0UEY1_9PSED</name>
<evidence type="ECO:0000313" key="2">
    <source>
        <dbReference type="Proteomes" id="UP000183126"/>
    </source>
</evidence>
<dbReference type="EMBL" id="LT629760">
    <property type="protein sequence ID" value="SDS56503.1"/>
    <property type="molecule type" value="Genomic_DNA"/>
</dbReference>
<dbReference type="PROSITE" id="PS51257">
    <property type="entry name" value="PROKAR_LIPOPROTEIN"/>
    <property type="match status" value="1"/>
</dbReference>
<organism evidence="1 2">
    <name type="scientific">Pseudomonas trivialis</name>
    <dbReference type="NCBI Taxonomy" id="200450"/>
    <lineage>
        <taxon>Bacteria</taxon>
        <taxon>Pseudomonadati</taxon>
        <taxon>Pseudomonadota</taxon>
        <taxon>Gammaproteobacteria</taxon>
        <taxon>Pseudomonadales</taxon>
        <taxon>Pseudomonadaceae</taxon>
        <taxon>Pseudomonas</taxon>
    </lineage>
</organism>
<evidence type="ECO:0000313" key="1">
    <source>
        <dbReference type="EMBL" id="SDS56503.1"/>
    </source>
</evidence>
<proteinExistence type="predicted"/>
<protein>
    <recommendedName>
        <fullName evidence="3">Lipoprotein</fullName>
    </recommendedName>
</protein>